<dbReference type="InterPro" id="IPR046742">
    <property type="entry name" value="DUF6792"/>
</dbReference>
<gene>
    <name evidence="2" type="ORF">ACFQPF_17910</name>
</gene>
<dbReference type="Pfam" id="PF20591">
    <property type="entry name" value="DUF6792"/>
    <property type="match status" value="1"/>
</dbReference>
<dbReference type="RefSeq" id="WP_379751540.1">
    <property type="nucleotide sequence ID" value="NZ_JBHTCP010000052.1"/>
</dbReference>
<dbReference type="Proteomes" id="UP001596549">
    <property type="component" value="Unassembled WGS sequence"/>
</dbReference>
<evidence type="ECO:0000313" key="2">
    <source>
        <dbReference type="EMBL" id="MFC7373521.1"/>
    </source>
</evidence>
<reference evidence="3" key="1">
    <citation type="journal article" date="2019" name="Int. J. Syst. Evol. Microbiol.">
        <title>The Global Catalogue of Microorganisms (GCM) 10K type strain sequencing project: providing services to taxonomists for standard genome sequencing and annotation.</title>
        <authorList>
            <consortium name="The Broad Institute Genomics Platform"/>
            <consortium name="The Broad Institute Genome Sequencing Center for Infectious Disease"/>
            <person name="Wu L."/>
            <person name="Ma J."/>
        </authorList>
    </citation>
    <scope>NUCLEOTIDE SEQUENCE [LARGE SCALE GENOMIC DNA]</scope>
    <source>
        <strain evidence="3">NBRC 106396</strain>
    </source>
</reference>
<keyword evidence="3" id="KW-1185">Reference proteome</keyword>
<feature type="domain" description="DUF6792" evidence="1">
    <location>
        <begin position="20"/>
        <end position="237"/>
    </location>
</feature>
<organism evidence="2 3">
    <name type="scientific">Fictibacillus iocasae</name>
    <dbReference type="NCBI Taxonomy" id="2715437"/>
    <lineage>
        <taxon>Bacteria</taxon>
        <taxon>Bacillati</taxon>
        <taxon>Bacillota</taxon>
        <taxon>Bacilli</taxon>
        <taxon>Bacillales</taxon>
        <taxon>Fictibacillaceae</taxon>
        <taxon>Fictibacillus</taxon>
    </lineage>
</organism>
<evidence type="ECO:0000259" key="1">
    <source>
        <dbReference type="Pfam" id="PF20591"/>
    </source>
</evidence>
<protein>
    <submittedName>
        <fullName evidence="2">DUF6792 domain-containing protein</fullName>
    </submittedName>
</protein>
<sequence length="625" mass="70958">MNSNILNTNVIRTRIAELEYKNITVDQIRKIYIEETGKAPPGKITVYKSDDYPVSGKDSGFDGTVIHFYDEATNINTAYTITRGSENKEKGSSIALDWLYNGMGIFVGHNESQYRDAKKFDKSVTEKIKQQTGDNIQLSKYGIGHSLGGNLIQMLQLLNGGFEEVYAINDAPPSAYQLAALDVDYWYLLAKKFNLNSSDFNQIYSIPPSKLKEFTEQYYKEKGKNIHHLTAYEDMLYAASIIRGFIDLGEREFVDTDPEFDGIRTMIDDVSDEDLQKLQVFLAKYAPAYEKNGFDGLLAKMLGITVNQLGDLREAFGEMKDADDSLEHFLAAKKLIPLCLTVSPDVIKQLYKEKGNVLTLMKVAWNIHGEDLNEIDAHLDGMIEDIKTIRETIGQLSELNIFKVSFNPLNYLEDLASIKQAFNTIKKCLTSLFDRFDEIKETVKNIKPKYDKSVHAHGAGTVANALAKEKGLRYVKGEMILTKSGGNGKPIEVNLSSAVTIYQTGIDKYREMEENASQLRTAYDFEYVYDFDQRKSKLMQKIHDMEASPSSYEYLLENENYTVTSISVEEELPGLNSAFHETFEEMFASYEVELEKGKALLQRMKTSITDLFQEDKRIAAIFELR</sequence>
<proteinExistence type="predicted"/>
<accession>A0ABW2NST0</accession>
<dbReference type="EMBL" id="JBHTCP010000052">
    <property type="protein sequence ID" value="MFC7373521.1"/>
    <property type="molecule type" value="Genomic_DNA"/>
</dbReference>
<evidence type="ECO:0000313" key="3">
    <source>
        <dbReference type="Proteomes" id="UP001596549"/>
    </source>
</evidence>
<name>A0ABW2NST0_9BACL</name>
<comment type="caution">
    <text evidence="2">The sequence shown here is derived from an EMBL/GenBank/DDBJ whole genome shotgun (WGS) entry which is preliminary data.</text>
</comment>